<evidence type="ECO:0000313" key="2">
    <source>
        <dbReference type="EMBL" id="CAI9100910.1"/>
    </source>
</evidence>
<dbReference type="AlphaFoldDB" id="A0AAV1CZN7"/>
<dbReference type="Proteomes" id="UP001161247">
    <property type="component" value="Chromosome 3"/>
</dbReference>
<dbReference type="EMBL" id="OX459120">
    <property type="protein sequence ID" value="CAI9100910.1"/>
    <property type="molecule type" value="Genomic_DNA"/>
</dbReference>
<dbReference type="PANTHER" id="PTHR31286:SF99">
    <property type="entry name" value="DUF4283 DOMAIN-CONTAINING PROTEIN"/>
    <property type="match status" value="1"/>
</dbReference>
<gene>
    <name evidence="2" type="ORF">OLC1_LOCUS10621</name>
</gene>
<dbReference type="InterPro" id="IPR040256">
    <property type="entry name" value="At4g02000-like"/>
</dbReference>
<accession>A0AAV1CZN7</accession>
<feature type="domain" description="DUF4283" evidence="1">
    <location>
        <begin position="49"/>
        <end position="128"/>
    </location>
</feature>
<dbReference type="Pfam" id="PF14111">
    <property type="entry name" value="DUF4283"/>
    <property type="match status" value="1"/>
</dbReference>
<sequence length="249" mass="28289">MSFKERLLGIRRRRASMKVQIEPGNVIMEKVLMGEKLKFSDRVKAIFREDWEHIVVVSLVGVTHTYRGISNAVKRMWCPEGEFEILDFTNGFFGVLFPSAEEEDKALNGGPWFVGPQCLSVQRWIPVFRGSTATVNTVVTWIRLPNLPVEYYHEIALFSIGNFVSRTLKIDEKTLNADRGKFVRVAVELNLNEPLTPSFQIEDRWQVVDYEGLPVICYNCGCVGHGSILCTSESRNQPETEAQAGKTDE</sequence>
<evidence type="ECO:0000259" key="1">
    <source>
        <dbReference type="Pfam" id="PF14111"/>
    </source>
</evidence>
<dbReference type="PANTHER" id="PTHR31286">
    <property type="entry name" value="GLYCINE-RICH CELL WALL STRUCTURAL PROTEIN 1.8-LIKE"/>
    <property type="match status" value="1"/>
</dbReference>
<name>A0AAV1CZN7_OLDCO</name>
<reference evidence="2" key="1">
    <citation type="submission" date="2023-03" db="EMBL/GenBank/DDBJ databases">
        <authorList>
            <person name="Julca I."/>
        </authorList>
    </citation>
    <scope>NUCLEOTIDE SEQUENCE</scope>
</reference>
<organism evidence="2 3">
    <name type="scientific">Oldenlandia corymbosa var. corymbosa</name>
    <dbReference type="NCBI Taxonomy" id="529605"/>
    <lineage>
        <taxon>Eukaryota</taxon>
        <taxon>Viridiplantae</taxon>
        <taxon>Streptophyta</taxon>
        <taxon>Embryophyta</taxon>
        <taxon>Tracheophyta</taxon>
        <taxon>Spermatophyta</taxon>
        <taxon>Magnoliopsida</taxon>
        <taxon>eudicotyledons</taxon>
        <taxon>Gunneridae</taxon>
        <taxon>Pentapetalae</taxon>
        <taxon>asterids</taxon>
        <taxon>lamiids</taxon>
        <taxon>Gentianales</taxon>
        <taxon>Rubiaceae</taxon>
        <taxon>Rubioideae</taxon>
        <taxon>Spermacoceae</taxon>
        <taxon>Hedyotis-Oldenlandia complex</taxon>
        <taxon>Oldenlandia</taxon>
    </lineage>
</organism>
<evidence type="ECO:0000313" key="3">
    <source>
        <dbReference type="Proteomes" id="UP001161247"/>
    </source>
</evidence>
<protein>
    <submittedName>
        <fullName evidence="2">OLC1v1038100C1</fullName>
    </submittedName>
</protein>
<dbReference type="InterPro" id="IPR025558">
    <property type="entry name" value="DUF4283"/>
</dbReference>
<keyword evidence="3" id="KW-1185">Reference proteome</keyword>
<proteinExistence type="predicted"/>